<dbReference type="AlphaFoldDB" id="A0A4Q1KTM4"/>
<dbReference type="EMBL" id="SDJR01000013">
    <property type="protein sequence ID" value="RXR22369.1"/>
    <property type="molecule type" value="Genomic_DNA"/>
</dbReference>
<evidence type="ECO:0000313" key="3">
    <source>
        <dbReference type="EMBL" id="RXR32434.1"/>
    </source>
</evidence>
<sequence length="94" mass="9814">MDTPPTTALDRLAGLAADLPEVPGPQEVERVAAAVRAAALDGASTDQIATVGHLSVRWVEELLGDASANGYGPHGSRARPRPHRARGRVTPGMR</sequence>
<evidence type="ECO:0000256" key="1">
    <source>
        <dbReference type="SAM" id="MobiDB-lite"/>
    </source>
</evidence>
<feature type="compositionally biased region" description="Basic residues" evidence="1">
    <location>
        <begin position="76"/>
        <end position="87"/>
    </location>
</feature>
<evidence type="ECO:0000313" key="4">
    <source>
        <dbReference type="Proteomes" id="UP000289805"/>
    </source>
</evidence>
<protein>
    <submittedName>
        <fullName evidence="3">Uncharacterized protein</fullName>
    </submittedName>
</protein>
<dbReference type="Proteomes" id="UP000289805">
    <property type="component" value="Unassembled WGS sequence"/>
</dbReference>
<evidence type="ECO:0000313" key="5">
    <source>
        <dbReference type="Proteomes" id="UP000290517"/>
    </source>
</evidence>
<name>A0A4Q1KTM4_9CELL</name>
<dbReference type="STRING" id="1713.GCA_000718325_03196"/>
<reference evidence="4 5" key="1">
    <citation type="submission" date="2019-01" db="EMBL/GenBank/DDBJ databases">
        <title>Oerskovia turbata Genome sequencing and assembly.</title>
        <authorList>
            <person name="Dou T."/>
        </authorList>
    </citation>
    <scope>NUCLEOTIDE SEQUENCE [LARGE SCALE GENOMIC DNA]</scope>
    <source>
        <strain evidence="3 4">JCM12123</strain>
        <strain evidence="2 5">JCM3160</strain>
    </source>
</reference>
<organism evidence="3 4">
    <name type="scientific">Oerskovia turbata</name>
    <dbReference type="NCBI Taxonomy" id="1713"/>
    <lineage>
        <taxon>Bacteria</taxon>
        <taxon>Bacillati</taxon>
        <taxon>Actinomycetota</taxon>
        <taxon>Actinomycetes</taxon>
        <taxon>Micrococcales</taxon>
        <taxon>Cellulomonadaceae</taxon>
        <taxon>Oerskovia</taxon>
    </lineage>
</organism>
<dbReference type="EMBL" id="SDJQ01000018">
    <property type="protein sequence ID" value="RXR32434.1"/>
    <property type="molecule type" value="Genomic_DNA"/>
</dbReference>
<proteinExistence type="predicted"/>
<dbReference type="Proteomes" id="UP000290517">
    <property type="component" value="Unassembled WGS sequence"/>
</dbReference>
<gene>
    <name evidence="2" type="ORF">EQW73_16640</name>
    <name evidence="3" type="ORF">EQW78_14075</name>
</gene>
<comment type="caution">
    <text evidence="3">The sequence shown here is derived from an EMBL/GenBank/DDBJ whole genome shotgun (WGS) entry which is preliminary data.</text>
</comment>
<evidence type="ECO:0000313" key="2">
    <source>
        <dbReference type="EMBL" id="RXR22369.1"/>
    </source>
</evidence>
<accession>A0A4Q1KTM4</accession>
<feature type="region of interest" description="Disordered" evidence="1">
    <location>
        <begin position="66"/>
        <end position="94"/>
    </location>
</feature>
<keyword evidence="5" id="KW-1185">Reference proteome</keyword>
<dbReference type="RefSeq" id="WP_030152745.1">
    <property type="nucleotide sequence ID" value="NZ_JOFV01000018.1"/>
</dbReference>